<feature type="non-terminal residue" evidence="2">
    <location>
        <position position="113"/>
    </location>
</feature>
<proteinExistence type="predicted"/>
<sequence>FQGTEHACKYSFTGAIILCTFPSEMKAKMPSFAPSYGRFLDPERLLSSGRLATLHEDSTDGGSCHSDAEASSASDSASTVLASSASDSASTVLVSPALNKGPGQVLQRASVQQ</sequence>
<gene>
    <name evidence="2" type="ORF">PGLA1383_LOCUS8380</name>
</gene>
<accession>A0A813DLU5</accession>
<evidence type="ECO:0000313" key="2">
    <source>
        <dbReference type="EMBL" id="CAE8589631.1"/>
    </source>
</evidence>
<reference evidence="2" key="1">
    <citation type="submission" date="2021-02" db="EMBL/GenBank/DDBJ databases">
        <authorList>
            <person name="Dougan E. K."/>
            <person name="Rhodes N."/>
            <person name="Thang M."/>
            <person name="Chan C."/>
        </authorList>
    </citation>
    <scope>NUCLEOTIDE SEQUENCE</scope>
</reference>
<comment type="caution">
    <text evidence="2">The sequence shown here is derived from an EMBL/GenBank/DDBJ whole genome shotgun (WGS) entry which is preliminary data.</text>
</comment>
<keyword evidence="3" id="KW-1185">Reference proteome</keyword>
<name>A0A813DLU5_POLGL</name>
<dbReference type="EMBL" id="CAJNNV010003793">
    <property type="protein sequence ID" value="CAE8589631.1"/>
    <property type="molecule type" value="Genomic_DNA"/>
</dbReference>
<organism evidence="2 3">
    <name type="scientific">Polarella glacialis</name>
    <name type="common">Dinoflagellate</name>
    <dbReference type="NCBI Taxonomy" id="89957"/>
    <lineage>
        <taxon>Eukaryota</taxon>
        <taxon>Sar</taxon>
        <taxon>Alveolata</taxon>
        <taxon>Dinophyceae</taxon>
        <taxon>Suessiales</taxon>
        <taxon>Suessiaceae</taxon>
        <taxon>Polarella</taxon>
    </lineage>
</organism>
<dbReference type="AlphaFoldDB" id="A0A813DLU5"/>
<dbReference type="Proteomes" id="UP000654075">
    <property type="component" value="Unassembled WGS sequence"/>
</dbReference>
<feature type="non-terminal residue" evidence="2">
    <location>
        <position position="1"/>
    </location>
</feature>
<protein>
    <submittedName>
        <fullName evidence="2">Uncharacterized protein</fullName>
    </submittedName>
</protein>
<feature type="region of interest" description="Disordered" evidence="1">
    <location>
        <begin position="55"/>
        <end position="79"/>
    </location>
</feature>
<evidence type="ECO:0000313" key="3">
    <source>
        <dbReference type="Proteomes" id="UP000654075"/>
    </source>
</evidence>
<feature type="compositionally biased region" description="Low complexity" evidence="1">
    <location>
        <begin position="69"/>
        <end position="79"/>
    </location>
</feature>
<evidence type="ECO:0000256" key="1">
    <source>
        <dbReference type="SAM" id="MobiDB-lite"/>
    </source>
</evidence>